<gene>
    <name evidence="3" type="primary">GMCL1</name>
</gene>
<sequence>SLYFKSMFKGDWSEKDQTVIKLTFPDSFITSKALDIVFGSMYRYEVDVEVLIANLIPVIAAARMFDLGGLLKHCEDTVLETINAENVCIYYDASQRYGLTEVSKKCFSWLERNMLLCKTLTLAKYLTKELLINLLQSPNLAVMQVEMDIYNFLKIWLYFQMCNEHSEVSCPKSLITDTQKYFQCMQKKTKTCFLSSEEGLQYADVFKCLRFENMLGDAKCILLLEKDAIVPQNWLMPVYQSQWKSMLSVYNGEDTGPKQIVEDLFYKQACRCGRILETDTRYCWRWTGLFSFGIDIILIYNNRTKILSVKRNTYSQPCNFAVCLQSQRAVVLRLKAFTIKTNGEELKALDTGILLWNFHTDEELPLLTLDDTWTFPVKAHLKSKHRIDWSQTEKIPPEQVVAGKKPKTMLDFVQRKSLNEIVSGMATDRISIRAITRNQFICDAIKKEGYENGVMKLINADFHNKKNQMVSEIVSKIGKERKFSISVDEFTTVRRRRFFRRNLQ</sequence>
<keyword evidence="1" id="KW-0217">Developmental protein</keyword>
<evidence type="ECO:0000259" key="2">
    <source>
        <dbReference type="PROSITE" id="PS50097"/>
    </source>
</evidence>
<dbReference type="AlphaFoldDB" id="T2M7F3"/>
<organism evidence="3">
    <name type="scientific">Hydra vulgaris</name>
    <name type="common">Hydra</name>
    <name type="synonym">Hydra attenuata</name>
    <dbReference type="NCBI Taxonomy" id="6087"/>
    <lineage>
        <taxon>Eukaryota</taxon>
        <taxon>Metazoa</taxon>
        <taxon>Cnidaria</taxon>
        <taxon>Hydrozoa</taxon>
        <taxon>Hydroidolina</taxon>
        <taxon>Anthoathecata</taxon>
        <taxon>Aplanulata</taxon>
        <taxon>Hydridae</taxon>
        <taxon>Hydra</taxon>
    </lineage>
</organism>
<dbReference type="PANTHER" id="PTHR23231">
    <property type="entry name" value="GERM CELL-LESS PROTEIN"/>
    <property type="match status" value="1"/>
</dbReference>
<protein>
    <submittedName>
        <fullName evidence="3">Germ cell-less protein-like 1</fullName>
    </submittedName>
</protein>
<proteinExistence type="evidence at transcript level"/>
<dbReference type="OrthoDB" id="6359943at2759"/>
<evidence type="ECO:0000256" key="1">
    <source>
        <dbReference type="ARBA" id="ARBA00022473"/>
    </source>
</evidence>
<dbReference type="PANTHER" id="PTHR23231:SF17">
    <property type="entry name" value="BTB DOMAIN-CONTAINING PROTEIN"/>
    <property type="match status" value="1"/>
</dbReference>
<feature type="non-terminal residue" evidence="3">
    <location>
        <position position="1"/>
    </location>
</feature>
<evidence type="ECO:0000313" key="3">
    <source>
        <dbReference type="EMBL" id="CDG68034.1"/>
    </source>
</evidence>
<dbReference type="GO" id="GO:0007281">
    <property type="term" value="P:germ cell development"/>
    <property type="evidence" value="ECO:0007669"/>
    <property type="project" value="InterPro"/>
</dbReference>
<dbReference type="EMBL" id="HAAD01001802">
    <property type="protein sequence ID" value="CDG68034.1"/>
    <property type="molecule type" value="mRNA"/>
</dbReference>
<dbReference type="InterPro" id="IPR011333">
    <property type="entry name" value="SKP1/BTB/POZ_sf"/>
</dbReference>
<dbReference type="Pfam" id="PF00651">
    <property type="entry name" value="BTB"/>
    <property type="match status" value="1"/>
</dbReference>
<dbReference type="Gene3D" id="3.30.710.10">
    <property type="entry name" value="Potassium Channel Kv1.1, Chain A"/>
    <property type="match status" value="1"/>
</dbReference>
<dbReference type="PROSITE" id="PS50097">
    <property type="entry name" value="BTB"/>
    <property type="match status" value="1"/>
</dbReference>
<reference evidence="3" key="1">
    <citation type="journal article" date="2013" name="Genome Biol. Evol.">
        <title>Punctuated emergences of genetic and phenotypic innovations in eumetazoan, bilaterian, euteleostome, and hominidae ancestors.</title>
        <authorList>
            <person name="Wenger Y."/>
            <person name="Galliot B."/>
        </authorList>
    </citation>
    <scope>NUCLEOTIDE SEQUENCE</scope>
    <source>
        <tissue evidence="3">Whole animals</tissue>
    </source>
</reference>
<accession>T2M7F3</accession>
<dbReference type="InterPro" id="IPR043380">
    <property type="entry name" value="Gcl-like"/>
</dbReference>
<dbReference type="InterPro" id="IPR000210">
    <property type="entry name" value="BTB/POZ_dom"/>
</dbReference>
<name>T2M7F3_HYDVU</name>
<dbReference type="SUPFAM" id="SSF54695">
    <property type="entry name" value="POZ domain"/>
    <property type="match status" value="1"/>
</dbReference>
<feature type="domain" description="BTB" evidence="2">
    <location>
        <begin position="1"/>
        <end position="50"/>
    </location>
</feature>
<dbReference type="CDD" id="cd18495">
    <property type="entry name" value="BACK_GCL"/>
    <property type="match status" value="1"/>
</dbReference>